<dbReference type="SUPFAM" id="SSF51695">
    <property type="entry name" value="PLC-like phosphodiesterases"/>
    <property type="match status" value="1"/>
</dbReference>
<keyword evidence="2" id="KW-0732">Signal</keyword>
<dbReference type="PANTHER" id="PTHR13593:SF140">
    <property type="entry name" value="PLC-LIKE PHOSPHODIESTERASE"/>
    <property type="match status" value="1"/>
</dbReference>
<name>A0ABZ2L1Y8_9BACT</name>
<organism evidence="3 4">
    <name type="scientific">Pendulispora rubella</name>
    <dbReference type="NCBI Taxonomy" id="2741070"/>
    <lineage>
        <taxon>Bacteria</taxon>
        <taxon>Pseudomonadati</taxon>
        <taxon>Myxococcota</taxon>
        <taxon>Myxococcia</taxon>
        <taxon>Myxococcales</taxon>
        <taxon>Sorangiineae</taxon>
        <taxon>Pendulisporaceae</taxon>
        <taxon>Pendulispora</taxon>
    </lineage>
</organism>
<dbReference type="Proteomes" id="UP001374803">
    <property type="component" value="Chromosome"/>
</dbReference>
<dbReference type="InterPro" id="IPR051057">
    <property type="entry name" value="PI-PLC_domain"/>
</dbReference>
<dbReference type="PROSITE" id="PS51257">
    <property type="entry name" value="PROKAR_LIPOPROTEIN"/>
    <property type="match status" value="1"/>
</dbReference>
<evidence type="ECO:0008006" key="5">
    <source>
        <dbReference type="Google" id="ProtNLM"/>
    </source>
</evidence>
<evidence type="ECO:0000313" key="4">
    <source>
        <dbReference type="Proteomes" id="UP001374803"/>
    </source>
</evidence>
<evidence type="ECO:0000256" key="1">
    <source>
        <dbReference type="SAM" id="MobiDB-lite"/>
    </source>
</evidence>
<evidence type="ECO:0000313" key="3">
    <source>
        <dbReference type="EMBL" id="WXB04345.1"/>
    </source>
</evidence>
<sequence>MRTFALAALLSVPVALVMQACSSDDESPPASPPQPDAGPDVASDAPALRTTGLAQTCQRGQRVTEVPATCNGSPALCSRTYDRVAVPMTHNAYSLVSGNFTPPNQTRGIAEQLDDGIRGMMLDTAYFDPLEKQDSAQRIGDLSLPDQTFLCHGPCALAQTRLLDELCTITKFLDGHPGEVFSIIFENRIADADTAAMLQASGLADYVYTHESTTAPWPTLGDMIARGKRAVIFLEQNGGTPAYLHPAWTNVWDTPYSFASTTDFSCRLNRGATTNPLFLVNHWLSPPKPENGEQVNVASVLGKRVEQCKNEAGRVPTFVGVDWYDKGDLFAVVQQANGL</sequence>
<dbReference type="EMBL" id="CP089983">
    <property type="protein sequence ID" value="WXB04345.1"/>
    <property type="molecule type" value="Genomic_DNA"/>
</dbReference>
<feature type="chain" id="PRO_5047196458" description="PLC-like phosphodiesterase" evidence="2">
    <location>
        <begin position="21"/>
        <end position="339"/>
    </location>
</feature>
<evidence type="ECO:0000256" key="2">
    <source>
        <dbReference type="SAM" id="SignalP"/>
    </source>
</evidence>
<gene>
    <name evidence="3" type="ORF">LVJ94_46510</name>
</gene>
<feature type="signal peptide" evidence="2">
    <location>
        <begin position="1"/>
        <end position="20"/>
    </location>
</feature>
<dbReference type="RefSeq" id="WP_394833984.1">
    <property type="nucleotide sequence ID" value="NZ_CP089929.1"/>
</dbReference>
<protein>
    <recommendedName>
        <fullName evidence="5">PLC-like phosphodiesterase</fullName>
    </recommendedName>
</protein>
<dbReference type="InterPro" id="IPR017946">
    <property type="entry name" value="PLC-like_Pdiesterase_TIM-brl"/>
</dbReference>
<dbReference type="PANTHER" id="PTHR13593">
    <property type="match status" value="1"/>
</dbReference>
<reference evidence="3" key="1">
    <citation type="submission" date="2021-12" db="EMBL/GenBank/DDBJ databases">
        <title>Discovery of the Pendulisporaceae a myxobacterial family with distinct sporulation behavior and unique specialized metabolism.</title>
        <authorList>
            <person name="Garcia R."/>
            <person name="Popoff A."/>
            <person name="Bader C.D."/>
            <person name="Loehr J."/>
            <person name="Walesch S."/>
            <person name="Walt C."/>
            <person name="Boldt J."/>
            <person name="Bunk B."/>
            <person name="Haeckl F.J.F.P.J."/>
            <person name="Gunesch A.P."/>
            <person name="Birkelbach J."/>
            <person name="Nuebel U."/>
            <person name="Pietschmann T."/>
            <person name="Bach T."/>
            <person name="Mueller R."/>
        </authorList>
    </citation>
    <scope>NUCLEOTIDE SEQUENCE</scope>
    <source>
        <strain evidence="3">MSr11367</strain>
    </source>
</reference>
<accession>A0ABZ2L1Y8</accession>
<feature type="region of interest" description="Disordered" evidence="1">
    <location>
        <begin position="22"/>
        <end position="45"/>
    </location>
</feature>
<dbReference type="Gene3D" id="3.20.20.190">
    <property type="entry name" value="Phosphatidylinositol (PI) phosphodiesterase"/>
    <property type="match status" value="1"/>
</dbReference>
<dbReference type="Pfam" id="PF26146">
    <property type="entry name" value="PI-PLC_X"/>
    <property type="match status" value="1"/>
</dbReference>
<keyword evidence="4" id="KW-1185">Reference proteome</keyword>
<proteinExistence type="predicted"/>